<evidence type="ECO:0000256" key="2">
    <source>
        <dbReference type="ARBA" id="ARBA00012573"/>
    </source>
</evidence>
<name>A0A5K3FHK1_MESCO</name>
<dbReference type="GO" id="GO:0000213">
    <property type="term" value="F:tRNA-intron lyase activity"/>
    <property type="evidence" value="ECO:0007669"/>
    <property type="project" value="UniProtKB-EC"/>
</dbReference>
<dbReference type="GO" id="GO:0000214">
    <property type="term" value="C:tRNA-intron endonuclease complex"/>
    <property type="evidence" value="ECO:0007669"/>
    <property type="project" value="TreeGrafter"/>
</dbReference>
<dbReference type="InterPro" id="IPR006676">
    <property type="entry name" value="tRNA_splic"/>
</dbReference>
<dbReference type="Pfam" id="PF01974">
    <property type="entry name" value="tRNA_int_endo"/>
    <property type="match status" value="1"/>
</dbReference>
<proteinExistence type="inferred from homology"/>
<dbReference type="InterPro" id="IPR011856">
    <property type="entry name" value="tRNA_endonuc-like_dom_sf"/>
</dbReference>
<dbReference type="PANTHER" id="PTHR21227">
    <property type="entry name" value="TRNA-SPLICING ENDONUCLEASE SUBUNIT SEN2"/>
    <property type="match status" value="1"/>
</dbReference>
<dbReference type="SUPFAM" id="SSF53032">
    <property type="entry name" value="tRNA-intron endonuclease catalytic domain-like"/>
    <property type="match status" value="1"/>
</dbReference>
<protein>
    <recommendedName>
        <fullName evidence="2">tRNA-intron lyase</fullName>
        <ecNumber evidence="2">4.6.1.16</ecNumber>
    </recommendedName>
</protein>
<dbReference type="InterPro" id="IPR006677">
    <property type="entry name" value="tRNA_intron_Endonuc_cat-like"/>
</dbReference>
<dbReference type="PANTHER" id="PTHR21227:SF0">
    <property type="entry name" value="TRNA-SPLICING ENDONUCLEASE SUBUNIT SEN2"/>
    <property type="match status" value="1"/>
</dbReference>
<dbReference type="Gene3D" id="3.40.1350.10">
    <property type="match status" value="1"/>
</dbReference>
<dbReference type="CDD" id="cd22363">
    <property type="entry name" value="tRNA-intron_lyase_C"/>
    <property type="match status" value="1"/>
</dbReference>
<sequence>YKDRAKRVLTEEERLLGRTKICPERDVPRRPIYPLVYTCGGEPYVFTATLVDPRSQSKVATITSPDEIDIVQKMGCYGYVPGQEQLRSAAANVTGTDLKASLLYLFDTEIFFLLHGLGCLQVRIPRSFLQNEDGSETKSATRQLWNMLCSRSGDADQRSHGLPDFPSRYAAYFYYRSNGWIVRPSLALGGVDFLLYAEPPQLRHAAYAVLVVPASSTGRTVRDITAHFRVVSSVAKKLIIARVSAPSDRDLSGEPWEAIKNYAIEETLISREVDFC</sequence>
<feature type="domain" description="tRNA intron endonuclease catalytic" evidence="4">
    <location>
        <begin position="165"/>
        <end position="245"/>
    </location>
</feature>
<dbReference type="AlphaFoldDB" id="A0A5K3FHK1"/>
<evidence type="ECO:0000256" key="1">
    <source>
        <dbReference type="ARBA" id="ARBA00008078"/>
    </source>
</evidence>
<dbReference type="InterPro" id="IPR036167">
    <property type="entry name" value="tRNA_intron_Endo_cat-like_sf"/>
</dbReference>
<organism evidence="5">
    <name type="scientific">Mesocestoides corti</name>
    <name type="common">Flatworm</name>
    <dbReference type="NCBI Taxonomy" id="53468"/>
    <lineage>
        <taxon>Eukaryota</taxon>
        <taxon>Metazoa</taxon>
        <taxon>Spiralia</taxon>
        <taxon>Lophotrochozoa</taxon>
        <taxon>Platyhelminthes</taxon>
        <taxon>Cestoda</taxon>
        <taxon>Eucestoda</taxon>
        <taxon>Cyclophyllidea</taxon>
        <taxon>Mesocestoididae</taxon>
        <taxon>Mesocestoides</taxon>
    </lineage>
</organism>
<reference evidence="5" key="1">
    <citation type="submission" date="2019-11" db="UniProtKB">
        <authorList>
            <consortium name="WormBaseParasite"/>
        </authorList>
    </citation>
    <scope>IDENTIFICATION</scope>
</reference>
<evidence type="ECO:0000256" key="3">
    <source>
        <dbReference type="ARBA" id="ARBA00034031"/>
    </source>
</evidence>
<accession>A0A5K3FHK1</accession>
<dbReference type="GO" id="GO:0003676">
    <property type="term" value="F:nucleic acid binding"/>
    <property type="evidence" value="ECO:0007669"/>
    <property type="project" value="InterPro"/>
</dbReference>
<dbReference type="GO" id="GO:0000379">
    <property type="term" value="P:tRNA-type intron splice site recognition and cleavage"/>
    <property type="evidence" value="ECO:0007669"/>
    <property type="project" value="TreeGrafter"/>
</dbReference>
<dbReference type="EC" id="4.6.1.16" evidence="2"/>
<dbReference type="WBParaSite" id="MCU_008547-RB">
    <property type="protein sequence ID" value="MCU_008547-RB"/>
    <property type="gene ID" value="MCU_008547"/>
</dbReference>
<dbReference type="GO" id="GO:0005737">
    <property type="term" value="C:cytoplasm"/>
    <property type="evidence" value="ECO:0007669"/>
    <property type="project" value="TreeGrafter"/>
</dbReference>
<evidence type="ECO:0000259" key="4">
    <source>
        <dbReference type="Pfam" id="PF01974"/>
    </source>
</evidence>
<comment type="catalytic activity">
    <reaction evidence="3">
        <text>pretRNA = a 3'-half-tRNA molecule with a 5'-OH end + a 5'-half-tRNA molecule with a 2',3'-cyclic phosphate end + an intron with a 2',3'-cyclic phosphate and a 5'-hydroxyl terminus.</text>
        <dbReference type="EC" id="4.6.1.16"/>
    </reaction>
</comment>
<evidence type="ECO:0000313" key="5">
    <source>
        <dbReference type="WBParaSite" id="MCU_008547-RB"/>
    </source>
</evidence>
<comment type="similarity">
    <text evidence="1">Belongs to the tRNA-intron endonuclease family.</text>
</comment>